<evidence type="ECO:0000256" key="2">
    <source>
        <dbReference type="ARBA" id="ARBA00005044"/>
    </source>
</evidence>
<keyword evidence="7 9" id="KW-0456">Lyase</keyword>
<evidence type="ECO:0000256" key="3">
    <source>
        <dbReference type="ARBA" id="ARBA00008014"/>
    </source>
</evidence>
<dbReference type="AlphaFoldDB" id="A0A5E6M9Z2"/>
<comment type="cofactor">
    <cofactor evidence="1">
        <name>FMNH2</name>
        <dbReference type="ChEBI" id="CHEBI:57618"/>
    </cofactor>
</comment>
<dbReference type="GO" id="GO:0009423">
    <property type="term" value="P:chorismate biosynthetic process"/>
    <property type="evidence" value="ECO:0007669"/>
    <property type="project" value="UniProtKB-UniPathway"/>
</dbReference>
<dbReference type="InterPro" id="IPR035904">
    <property type="entry name" value="Chorismate_synth_AroC_sf"/>
</dbReference>
<dbReference type="Pfam" id="PF01264">
    <property type="entry name" value="Chorismate_synt"/>
    <property type="match status" value="1"/>
</dbReference>
<dbReference type="GO" id="GO:0009073">
    <property type="term" value="P:aromatic amino acid family biosynthetic process"/>
    <property type="evidence" value="ECO:0007669"/>
    <property type="project" value="UniProtKB-KW"/>
</dbReference>
<reference evidence="9 10" key="1">
    <citation type="submission" date="2019-09" db="EMBL/GenBank/DDBJ databases">
        <authorList>
            <person name="Cremers G."/>
        </authorList>
    </citation>
    <scope>NUCLEOTIDE SEQUENCE [LARGE SCALE GENOMIC DNA]</scope>
    <source>
        <strain evidence="9">4A</strain>
    </source>
</reference>
<dbReference type="GO" id="GO:0008652">
    <property type="term" value="P:amino acid biosynthetic process"/>
    <property type="evidence" value="ECO:0007669"/>
    <property type="project" value="UniProtKB-KW"/>
</dbReference>
<gene>
    <name evidence="9" type="primary">aroC</name>
    <name evidence="9" type="ORF">MAMT_01057</name>
</gene>
<comment type="similarity">
    <text evidence="3">Belongs to the chorismate synthase family.</text>
</comment>
<dbReference type="Proteomes" id="UP000334923">
    <property type="component" value="Unassembled WGS sequence"/>
</dbReference>
<dbReference type="PROSITE" id="PS00787">
    <property type="entry name" value="CHORISMATE_SYNTHASE_1"/>
    <property type="match status" value="1"/>
</dbReference>
<keyword evidence="5" id="KW-0028">Amino-acid biosynthesis</keyword>
<evidence type="ECO:0000256" key="4">
    <source>
        <dbReference type="ARBA" id="ARBA00013036"/>
    </source>
</evidence>
<keyword evidence="10" id="KW-1185">Reference proteome</keyword>
<evidence type="ECO:0000313" key="9">
    <source>
        <dbReference type="EMBL" id="VVM06215.1"/>
    </source>
</evidence>
<dbReference type="PANTHER" id="PTHR21085:SF0">
    <property type="entry name" value="CHORISMATE SYNTHASE"/>
    <property type="match status" value="1"/>
</dbReference>
<dbReference type="GO" id="GO:0010181">
    <property type="term" value="F:FMN binding"/>
    <property type="evidence" value="ECO:0007669"/>
    <property type="project" value="TreeGrafter"/>
</dbReference>
<proteinExistence type="inferred from homology"/>
<evidence type="ECO:0000256" key="6">
    <source>
        <dbReference type="ARBA" id="ARBA00023141"/>
    </source>
</evidence>
<dbReference type="Gene3D" id="3.60.150.10">
    <property type="entry name" value="Chorismate synthase AroC"/>
    <property type="match status" value="1"/>
</dbReference>
<dbReference type="PANTHER" id="PTHR21085">
    <property type="entry name" value="CHORISMATE SYNTHASE"/>
    <property type="match status" value="1"/>
</dbReference>
<evidence type="ECO:0000256" key="8">
    <source>
        <dbReference type="SAM" id="MobiDB-lite"/>
    </source>
</evidence>
<dbReference type="EC" id="4.2.3.5" evidence="4"/>
<keyword evidence="6" id="KW-0057">Aromatic amino acid biosynthesis</keyword>
<comment type="pathway">
    <text evidence="2">Metabolic intermediate biosynthesis; chorismate biosynthesis; chorismate from D-erythrose 4-phosphate and phosphoenolpyruvate: step 7/7.</text>
</comment>
<evidence type="ECO:0000256" key="5">
    <source>
        <dbReference type="ARBA" id="ARBA00022605"/>
    </source>
</evidence>
<accession>A0A5E6M9Z2</accession>
<dbReference type="GO" id="GO:0004107">
    <property type="term" value="F:chorismate synthase activity"/>
    <property type="evidence" value="ECO:0007669"/>
    <property type="project" value="UniProtKB-EC"/>
</dbReference>
<dbReference type="UniPathway" id="UPA00053">
    <property type="reaction ID" value="UER00090"/>
</dbReference>
<feature type="region of interest" description="Disordered" evidence="8">
    <location>
        <begin position="41"/>
        <end position="61"/>
    </location>
</feature>
<dbReference type="GO" id="GO:0005829">
    <property type="term" value="C:cytosol"/>
    <property type="evidence" value="ECO:0007669"/>
    <property type="project" value="TreeGrafter"/>
</dbReference>
<evidence type="ECO:0000313" key="10">
    <source>
        <dbReference type="Proteomes" id="UP000334923"/>
    </source>
</evidence>
<organism evidence="9 10">
    <name type="scientific">Methylacidimicrobium tartarophylax</name>
    <dbReference type="NCBI Taxonomy" id="1041768"/>
    <lineage>
        <taxon>Bacteria</taxon>
        <taxon>Pseudomonadati</taxon>
        <taxon>Verrucomicrobiota</taxon>
        <taxon>Methylacidimicrobium</taxon>
    </lineage>
</organism>
<dbReference type="InterPro" id="IPR000453">
    <property type="entry name" value="Chorismate_synth"/>
</dbReference>
<dbReference type="EMBL" id="CABFVA020000062">
    <property type="protein sequence ID" value="VVM06215.1"/>
    <property type="molecule type" value="Genomic_DNA"/>
</dbReference>
<evidence type="ECO:0000256" key="7">
    <source>
        <dbReference type="ARBA" id="ARBA00023239"/>
    </source>
</evidence>
<name>A0A5E6M9Z2_9BACT</name>
<sequence>MPNTFGHLFRITTWGESHGGGVGVVVDGCPPRLPLSEEEIQRELNRRRPGQSRLTTQRKESDRVEILSGTLEGLTLGTPILLWVRNEDARPEAYEEMREVFRPSHADYTYQAKYGIRNWMGGG</sequence>
<protein>
    <recommendedName>
        <fullName evidence="4">chorismate synthase</fullName>
        <ecNumber evidence="4">4.2.3.5</ecNumber>
    </recommendedName>
</protein>
<feature type="non-terminal residue" evidence="9">
    <location>
        <position position="123"/>
    </location>
</feature>
<evidence type="ECO:0000256" key="1">
    <source>
        <dbReference type="ARBA" id="ARBA00001914"/>
    </source>
</evidence>
<dbReference type="InterPro" id="IPR020541">
    <property type="entry name" value="Chorismate_synthase_CS"/>
</dbReference>
<dbReference type="SUPFAM" id="SSF103263">
    <property type="entry name" value="Chorismate synthase, AroC"/>
    <property type="match status" value="1"/>
</dbReference>